<dbReference type="EMBL" id="BOQT01000026">
    <property type="protein sequence ID" value="GIN23140.1"/>
    <property type="molecule type" value="Genomic_DNA"/>
</dbReference>
<organism evidence="1 2">
    <name type="scientific">Siminovitchia fordii</name>
    <dbReference type="NCBI Taxonomy" id="254759"/>
    <lineage>
        <taxon>Bacteria</taxon>
        <taxon>Bacillati</taxon>
        <taxon>Bacillota</taxon>
        <taxon>Bacilli</taxon>
        <taxon>Bacillales</taxon>
        <taxon>Bacillaceae</taxon>
        <taxon>Siminovitchia</taxon>
    </lineage>
</organism>
<dbReference type="Proteomes" id="UP000680279">
    <property type="component" value="Unassembled WGS sequence"/>
</dbReference>
<dbReference type="RefSeq" id="WP_212963906.1">
    <property type="nucleotide sequence ID" value="NZ_BOQT01000026.1"/>
</dbReference>
<proteinExistence type="predicted"/>
<reference evidence="1 2" key="1">
    <citation type="submission" date="2021-03" db="EMBL/GenBank/DDBJ databases">
        <title>Antimicrobial resistance genes in bacteria isolated from Japanese honey, and their potential for conferring macrolide and lincosamide resistance in the American foulbrood pathogen Paenibacillus larvae.</title>
        <authorList>
            <person name="Okamoto M."/>
            <person name="Kumagai M."/>
            <person name="Kanamori H."/>
            <person name="Takamatsu D."/>
        </authorList>
    </citation>
    <scope>NUCLEOTIDE SEQUENCE [LARGE SCALE GENOMIC DNA]</scope>
    <source>
        <strain evidence="1 2">J1TS3</strain>
    </source>
</reference>
<keyword evidence="2" id="KW-1185">Reference proteome</keyword>
<comment type="caution">
    <text evidence="1">The sequence shown here is derived from an EMBL/GenBank/DDBJ whole genome shotgun (WGS) entry which is preliminary data.</text>
</comment>
<evidence type="ECO:0000313" key="1">
    <source>
        <dbReference type="EMBL" id="GIN23140.1"/>
    </source>
</evidence>
<name>A0ABQ4KBL2_9BACI</name>
<evidence type="ECO:0000313" key="2">
    <source>
        <dbReference type="Proteomes" id="UP000680279"/>
    </source>
</evidence>
<sequence>MYKRNQHLKKTHQEYLKDIEKIYGLNHGYELLTDYNGMDYDIKILCNNCGNKWTQRAHRFLNPKNKNKIPCSTCNRNVNVRNRVSRIINMFNVASNGEYELLSEVVDLSSQINVRHLFCGYLYTTQIRLFIYENDRCPICTFAKRVSSLTNKIKELEGDKYCLVSSFNSEDNSSAFKIKHMVCGDEESVSVNDFINKNKRCMKKACSNRANKYNFKRLVHEKYGDEYIVLESYKGSSFEIKFKHNTENCGKVFKRKPKYFLSGKSLCVFCQRRSSNAERLIKSYLTQKKLFLKQSTILMTVEIKTL</sequence>
<gene>
    <name evidence="1" type="ORF">J1TS3_42740</name>
</gene>
<evidence type="ECO:0008006" key="3">
    <source>
        <dbReference type="Google" id="ProtNLM"/>
    </source>
</evidence>
<protein>
    <recommendedName>
        <fullName evidence="3">Zinc-ribbon domain-containing protein</fullName>
    </recommendedName>
</protein>
<accession>A0ABQ4KBL2</accession>